<feature type="transmembrane region" description="Helical" evidence="2">
    <location>
        <begin position="373"/>
        <end position="395"/>
    </location>
</feature>
<feature type="transmembrane region" description="Helical" evidence="2">
    <location>
        <begin position="329"/>
        <end position="352"/>
    </location>
</feature>
<dbReference type="EMBL" id="BOOG01000003">
    <property type="protein sequence ID" value="GIH67951.1"/>
    <property type="molecule type" value="Genomic_DNA"/>
</dbReference>
<proteinExistence type="predicted"/>
<feature type="compositionally biased region" description="Pro residues" evidence="1">
    <location>
        <begin position="666"/>
        <end position="688"/>
    </location>
</feature>
<feature type="transmembrane region" description="Helical" evidence="2">
    <location>
        <begin position="910"/>
        <end position="930"/>
    </location>
</feature>
<keyword evidence="4" id="KW-1185">Reference proteome</keyword>
<organism evidence="3 4">
    <name type="scientific">Sphaerimonospora thailandensis</name>
    <dbReference type="NCBI Taxonomy" id="795644"/>
    <lineage>
        <taxon>Bacteria</taxon>
        <taxon>Bacillati</taxon>
        <taxon>Actinomycetota</taxon>
        <taxon>Actinomycetes</taxon>
        <taxon>Streptosporangiales</taxon>
        <taxon>Streptosporangiaceae</taxon>
        <taxon>Sphaerimonospora</taxon>
    </lineage>
</organism>
<dbReference type="RefSeq" id="WP_204009794.1">
    <property type="nucleotide sequence ID" value="NZ_BOOG01000003.1"/>
</dbReference>
<keyword evidence="2" id="KW-0812">Transmembrane</keyword>
<feature type="transmembrane region" description="Helical" evidence="2">
    <location>
        <begin position="415"/>
        <end position="435"/>
    </location>
</feature>
<feature type="transmembrane region" description="Helical" evidence="2">
    <location>
        <begin position="817"/>
        <end position="839"/>
    </location>
</feature>
<evidence type="ECO:0000313" key="3">
    <source>
        <dbReference type="EMBL" id="GIH67951.1"/>
    </source>
</evidence>
<evidence type="ECO:0000256" key="2">
    <source>
        <dbReference type="SAM" id="Phobius"/>
    </source>
</evidence>
<feature type="transmembrane region" description="Helical" evidence="2">
    <location>
        <begin position="860"/>
        <end position="884"/>
    </location>
</feature>
<dbReference type="AlphaFoldDB" id="A0A8J3VXI9"/>
<evidence type="ECO:0000256" key="1">
    <source>
        <dbReference type="SAM" id="MobiDB-lite"/>
    </source>
</evidence>
<reference evidence="3" key="1">
    <citation type="submission" date="2021-01" db="EMBL/GenBank/DDBJ databases">
        <title>Whole genome shotgun sequence of Sphaerimonospora thailandensis NBRC 107569.</title>
        <authorList>
            <person name="Komaki H."/>
            <person name="Tamura T."/>
        </authorList>
    </citation>
    <scope>NUCLEOTIDE SEQUENCE</scope>
    <source>
        <strain evidence="3">NBRC 107569</strain>
    </source>
</reference>
<sequence>MNPLLLLRVHRGAAAVLALLALSASLLVTGLPRWFEGASDRAARSALEEISADATDLTVVMRPNRPGHYLTDENGFRERDREWRAMLPPSLTQIVDTGPHAGSRFVAKTLGTPVTARLGAKPRSGQYVNVGWVPDADRRVRYVRGSPPGPPNPAASVPGHPELRDARRLDIALARSAAEKMDIQVGATLVLGNSQPLLGRVTGLFEPIAPTVPGDRFWQHNRDIAEVTTRTVPGADRDELSITALTHEGSLRQLILGGRDLVYGWVITVDRSAVTARDAASVVEGMADYRRALSGPAHRADASAQLFLDTALDRVLAGFLTRLATARALMFLILGGLVAVAGGVIALAVQLLTERMREALSLARARGASLGQVVAAGTGAVALAAVPAVLAGYGLSYPLSASLLSGPVTPVVHAVPPLLAVAAVGFAAARLAVAHRTPLPGRRDDVVGRRRSPRRTALEVLVVVLALAGTYLLRTRGLTTDLSTGLATGGAPGLSPGLSPGGAAREADPFLMLVPVMLTVAAALVTLRCYPYPLRLFVRFAARARGAVPFVGLTLAARARSVSALPVLILLPALAVSVYGAVVGGTLEATQRLAAWQTTGADARVERAAELPADVIEKIRQVPGVREVLPAQKGTAQVGYGGRNATVIALDLDAYRRIAAGSPLKVPGPPPDPPSTTPSTPPSTPLPTPAAQNGSAQEIPVLVSPDLAHLTTFEIGWHVRMKLVNRGVITGGLPGLTRVTNNLIVVPYDAATRAGARSHATMLLIRGAGNGGDDIDGGRLRAAVGDLPDVMVVTFEETLRKIAAAPLPATIKDGFRLVTVALAGYALLTVVIALVVGAADRARALSYLRTLGLSHRQAATLTVLEIAPLIVLTAGAGLAVGLALPAALGPGVDLGGYAGDLAVRAYELDLAAPALLAAGLAVVAVAGAFLHAVTGRRRSLGSVLRVGE</sequence>
<dbReference type="PANTHER" id="PTHR30572">
    <property type="entry name" value="MEMBRANE COMPONENT OF TRANSPORTER-RELATED"/>
    <property type="match status" value="1"/>
</dbReference>
<protein>
    <submittedName>
        <fullName evidence="3">Membrane protein</fullName>
    </submittedName>
</protein>
<gene>
    <name evidence="3" type="ORF">Mth01_02040</name>
</gene>
<feature type="region of interest" description="Disordered" evidence="1">
    <location>
        <begin position="661"/>
        <end position="695"/>
    </location>
</feature>
<evidence type="ECO:0000313" key="4">
    <source>
        <dbReference type="Proteomes" id="UP000610966"/>
    </source>
</evidence>
<comment type="caution">
    <text evidence="3">The sequence shown here is derived from an EMBL/GenBank/DDBJ whole genome shotgun (WGS) entry which is preliminary data.</text>
</comment>
<dbReference type="PANTHER" id="PTHR30572:SF4">
    <property type="entry name" value="ABC TRANSPORTER PERMEASE YTRF"/>
    <property type="match status" value="1"/>
</dbReference>
<keyword evidence="2" id="KW-1133">Transmembrane helix</keyword>
<dbReference type="InterPro" id="IPR050250">
    <property type="entry name" value="Macrolide_Exporter_MacB"/>
</dbReference>
<name>A0A8J3VXI9_9ACTN</name>
<dbReference type="GO" id="GO:0022857">
    <property type="term" value="F:transmembrane transporter activity"/>
    <property type="evidence" value="ECO:0007669"/>
    <property type="project" value="TreeGrafter"/>
</dbReference>
<dbReference type="Proteomes" id="UP000610966">
    <property type="component" value="Unassembled WGS sequence"/>
</dbReference>
<feature type="transmembrane region" description="Helical" evidence="2">
    <location>
        <begin position="562"/>
        <end position="582"/>
    </location>
</feature>
<feature type="transmembrane region" description="Helical" evidence="2">
    <location>
        <begin position="456"/>
        <end position="473"/>
    </location>
</feature>
<feature type="transmembrane region" description="Helical" evidence="2">
    <location>
        <begin position="510"/>
        <end position="530"/>
    </location>
</feature>
<keyword evidence="2" id="KW-0472">Membrane</keyword>
<dbReference type="GO" id="GO:0005886">
    <property type="term" value="C:plasma membrane"/>
    <property type="evidence" value="ECO:0007669"/>
    <property type="project" value="TreeGrafter"/>
</dbReference>
<accession>A0A8J3VXI9</accession>